<keyword evidence="4" id="KW-0378">Hydrolase</keyword>
<dbReference type="GO" id="GO:0010945">
    <property type="term" value="F:coenzyme A diphosphatase activity"/>
    <property type="evidence" value="ECO:0007669"/>
    <property type="project" value="InterPro"/>
</dbReference>
<dbReference type="EMBL" id="JAOPJZ010000006">
    <property type="protein sequence ID" value="MCU4752286.1"/>
    <property type="molecule type" value="Genomic_DNA"/>
</dbReference>
<dbReference type="PANTHER" id="PTHR12992:SF11">
    <property type="entry name" value="MITOCHONDRIAL COENZYME A DIPHOSPHATASE NUDT8"/>
    <property type="match status" value="1"/>
</dbReference>
<dbReference type="GO" id="GO:0046872">
    <property type="term" value="F:metal ion binding"/>
    <property type="evidence" value="ECO:0007669"/>
    <property type="project" value="UniProtKB-KW"/>
</dbReference>
<feature type="domain" description="Nudix hydrolase" evidence="7">
    <location>
        <begin position="23"/>
        <end position="158"/>
    </location>
</feature>
<evidence type="ECO:0000256" key="5">
    <source>
        <dbReference type="ARBA" id="ARBA00022842"/>
    </source>
</evidence>
<dbReference type="Proteomes" id="UP001321047">
    <property type="component" value="Unassembled WGS sequence"/>
</dbReference>
<evidence type="ECO:0000256" key="6">
    <source>
        <dbReference type="ARBA" id="ARBA00023211"/>
    </source>
</evidence>
<keyword evidence="5" id="KW-0460">Magnesium</keyword>
<dbReference type="PROSITE" id="PS51462">
    <property type="entry name" value="NUDIX"/>
    <property type="match status" value="1"/>
</dbReference>
<keyword evidence="3" id="KW-0479">Metal-binding</keyword>
<dbReference type="InterPro" id="IPR015797">
    <property type="entry name" value="NUDIX_hydrolase-like_dom_sf"/>
</dbReference>
<dbReference type="CDD" id="cd03426">
    <property type="entry name" value="NUDIX_CoAse_Nudt7"/>
    <property type="match status" value="1"/>
</dbReference>
<reference evidence="8 9" key="1">
    <citation type="submission" date="2022-09" db="EMBL/GenBank/DDBJ databases">
        <title>Enrichment on poylsaccharides allowed isolation of novel metabolic and taxonomic groups of Haloarchaea.</title>
        <authorList>
            <person name="Sorokin D.Y."/>
            <person name="Elcheninov A.G."/>
            <person name="Khizhniak T.V."/>
            <person name="Kolganova T.V."/>
            <person name="Kublanov I.V."/>
        </authorList>
    </citation>
    <scope>NUCLEOTIDE SEQUENCE [LARGE SCALE GENOMIC DNA]</scope>
    <source>
        <strain evidence="8 9">AArc-curdl1</strain>
    </source>
</reference>
<evidence type="ECO:0000259" key="7">
    <source>
        <dbReference type="PROSITE" id="PS51462"/>
    </source>
</evidence>
<dbReference type="AlphaFoldDB" id="A0AAP2Z829"/>
<evidence type="ECO:0000256" key="1">
    <source>
        <dbReference type="ARBA" id="ARBA00001936"/>
    </source>
</evidence>
<dbReference type="InterPro" id="IPR045121">
    <property type="entry name" value="CoAse"/>
</dbReference>
<proteinExistence type="predicted"/>
<comment type="cofactor">
    <cofactor evidence="1">
        <name>Mn(2+)</name>
        <dbReference type="ChEBI" id="CHEBI:29035"/>
    </cofactor>
</comment>
<keyword evidence="9" id="KW-1185">Reference proteome</keyword>
<evidence type="ECO:0000256" key="2">
    <source>
        <dbReference type="ARBA" id="ARBA00001946"/>
    </source>
</evidence>
<accession>A0AAP2Z829</accession>
<evidence type="ECO:0000313" key="8">
    <source>
        <dbReference type="EMBL" id="MCU4752286.1"/>
    </source>
</evidence>
<dbReference type="RefSeq" id="WP_342808628.1">
    <property type="nucleotide sequence ID" value="NZ_JAOPJZ010000006.1"/>
</dbReference>
<dbReference type="Gene3D" id="3.90.79.10">
    <property type="entry name" value="Nucleoside Triphosphate Pyrophosphohydrolase"/>
    <property type="match status" value="1"/>
</dbReference>
<dbReference type="PANTHER" id="PTHR12992">
    <property type="entry name" value="NUDIX HYDROLASE"/>
    <property type="match status" value="1"/>
</dbReference>
<gene>
    <name evidence="8" type="ORF">OB919_09850</name>
</gene>
<comment type="caution">
    <text evidence="8">The sequence shown here is derived from an EMBL/GenBank/DDBJ whole genome shotgun (WGS) entry which is preliminary data.</text>
</comment>
<dbReference type="PROSITE" id="PS00893">
    <property type="entry name" value="NUDIX_BOX"/>
    <property type="match status" value="1"/>
</dbReference>
<dbReference type="InterPro" id="IPR000086">
    <property type="entry name" value="NUDIX_hydrolase_dom"/>
</dbReference>
<evidence type="ECO:0000256" key="3">
    <source>
        <dbReference type="ARBA" id="ARBA00022723"/>
    </source>
</evidence>
<comment type="cofactor">
    <cofactor evidence="2">
        <name>Mg(2+)</name>
        <dbReference type="ChEBI" id="CHEBI:18420"/>
    </cofactor>
</comment>
<organism evidence="8 9">
    <name type="scientific">Natronosalvus hydrolyticus</name>
    <dbReference type="NCBI Taxonomy" id="2979988"/>
    <lineage>
        <taxon>Archaea</taxon>
        <taxon>Methanobacteriati</taxon>
        <taxon>Methanobacteriota</taxon>
        <taxon>Stenosarchaea group</taxon>
        <taxon>Halobacteria</taxon>
        <taxon>Halobacteriales</taxon>
        <taxon>Natrialbaceae</taxon>
        <taxon>Natronosalvus</taxon>
    </lineage>
</organism>
<dbReference type="Pfam" id="PF00293">
    <property type="entry name" value="NUDIX"/>
    <property type="match status" value="1"/>
</dbReference>
<keyword evidence="6" id="KW-0464">Manganese</keyword>
<dbReference type="InterPro" id="IPR020084">
    <property type="entry name" value="NUDIX_hydrolase_CS"/>
</dbReference>
<name>A0AAP2Z829_9EURY</name>
<protein>
    <submittedName>
        <fullName evidence="8">CoA pyrophosphatase</fullName>
    </submittedName>
</protein>
<evidence type="ECO:0000256" key="4">
    <source>
        <dbReference type="ARBA" id="ARBA00022801"/>
    </source>
</evidence>
<sequence length="197" mass="22379">MTTRRFDLEPVATHTPTRVADQPYEAAVLAPIIDRDGEDHVLFTRRADHLGEHPGQMSFPGGGRESEDETILETALREANEEIGLEPHTVELVGQLDDIRTVTEYGVTPFVGQIPDQVYEPDENEVAEIVVLPLSGFLDPDNFEYERRDHPYYGDIIIHYFHVDGYTVWGATGRMLVQLLELATPFEAPERIERSKY</sequence>
<evidence type="ECO:0000313" key="9">
    <source>
        <dbReference type="Proteomes" id="UP001321047"/>
    </source>
</evidence>
<dbReference type="SUPFAM" id="SSF55811">
    <property type="entry name" value="Nudix"/>
    <property type="match status" value="1"/>
</dbReference>